<evidence type="ECO:0000259" key="5">
    <source>
        <dbReference type="Pfam" id="PF00151"/>
    </source>
</evidence>
<dbReference type="Gene3D" id="3.40.50.1820">
    <property type="entry name" value="alpha/beta hydrolase"/>
    <property type="match status" value="1"/>
</dbReference>
<accession>A0AAW2HCJ0</accession>
<dbReference type="Pfam" id="PF00151">
    <property type="entry name" value="Lipase"/>
    <property type="match status" value="1"/>
</dbReference>
<proteinExistence type="inferred from homology"/>
<organism evidence="6">
    <name type="scientific">Menopon gallinae</name>
    <name type="common">poultry shaft louse</name>
    <dbReference type="NCBI Taxonomy" id="328185"/>
    <lineage>
        <taxon>Eukaryota</taxon>
        <taxon>Metazoa</taxon>
        <taxon>Ecdysozoa</taxon>
        <taxon>Arthropoda</taxon>
        <taxon>Hexapoda</taxon>
        <taxon>Insecta</taxon>
        <taxon>Pterygota</taxon>
        <taxon>Neoptera</taxon>
        <taxon>Paraneoptera</taxon>
        <taxon>Psocodea</taxon>
        <taxon>Troctomorpha</taxon>
        <taxon>Phthiraptera</taxon>
        <taxon>Amblycera</taxon>
        <taxon>Menoponidae</taxon>
        <taxon>Menopon</taxon>
    </lineage>
</organism>
<comment type="caution">
    <text evidence="6">The sequence shown here is derived from an EMBL/GenBank/DDBJ whole genome shotgun (WGS) entry which is preliminary data.</text>
</comment>
<dbReference type="InterPro" id="IPR029058">
    <property type="entry name" value="AB_hydrolase_fold"/>
</dbReference>
<dbReference type="GO" id="GO:0017171">
    <property type="term" value="F:serine hydrolase activity"/>
    <property type="evidence" value="ECO:0007669"/>
    <property type="project" value="TreeGrafter"/>
</dbReference>
<evidence type="ECO:0000256" key="3">
    <source>
        <dbReference type="ARBA" id="ARBA00022525"/>
    </source>
</evidence>
<dbReference type="InterPro" id="IPR033906">
    <property type="entry name" value="Lipase_N"/>
</dbReference>
<comment type="similarity">
    <text evidence="2 4">Belongs to the AB hydrolase superfamily. Lipase family.</text>
</comment>
<gene>
    <name evidence="6" type="ORF">PYX00_009787</name>
</gene>
<reference evidence="6" key="1">
    <citation type="journal article" date="2024" name="Gigascience">
        <title>Chromosome-level genome of the poultry shaft louse Menopon gallinae provides insight into the host-switching and adaptive evolution of parasitic lice.</title>
        <authorList>
            <person name="Xu Y."/>
            <person name="Ma L."/>
            <person name="Liu S."/>
            <person name="Liang Y."/>
            <person name="Liu Q."/>
            <person name="He Z."/>
            <person name="Tian L."/>
            <person name="Duan Y."/>
            <person name="Cai W."/>
            <person name="Li H."/>
            <person name="Song F."/>
        </authorList>
    </citation>
    <scope>NUCLEOTIDE SEQUENCE</scope>
    <source>
        <strain evidence="6">Cailab_2023a</strain>
    </source>
</reference>
<dbReference type="PRINTS" id="PR00821">
    <property type="entry name" value="TAGLIPASE"/>
</dbReference>
<dbReference type="GO" id="GO:0016298">
    <property type="term" value="F:lipase activity"/>
    <property type="evidence" value="ECO:0007669"/>
    <property type="project" value="InterPro"/>
</dbReference>
<evidence type="ECO:0000313" key="6">
    <source>
        <dbReference type="EMBL" id="KAL0267542.1"/>
    </source>
</evidence>
<dbReference type="GO" id="GO:0016042">
    <property type="term" value="P:lipid catabolic process"/>
    <property type="evidence" value="ECO:0007669"/>
    <property type="project" value="TreeGrafter"/>
</dbReference>
<dbReference type="PANTHER" id="PTHR11610:SF169">
    <property type="entry name" value="GH15759P-RELATED"/>
    <property type="match status" value="1"/>
</dbReference>
<feature type="domain" description="Lipase" evidence="5">
    <location>
        <begin position="15"/>
        <end position="234"/>
    </location>
</feature>
<dbReference type="GO" id="GO:0005615">
    <property type="term" value="C:extracellular space"/>
    <property type="evidence" value="ECO:0007669"/>
    <property type="project" value="TreeGrafter"/>
</dbReference>
<evidence type="ECO:0000256" key="4">
    <source>
        <dbReference type="RuleBase" id="RU004262"/>
    </source>
</evidence>
<dbReference type="InterPro" id="IPR013818">
    <property type="entry name" value="Lipase"/>
</dbReference>
<keyword evidence="3" id="KW-0964">Secreted</keyword>
<dbReference type="EMBL" id="JARGDH010000005">
    <property type="protein sequence ID" value="KAL0267542.1"/>
    <property type="molecule type" value="Genomic_DNA"/>
</dbReference>
<sequence length="247" mass="27476">MAERLMFNDSCSPKFKHFSRKRQTKLMVHGFGDAAKDSIMFPLMKDAFLASGDYNVIAVDWAKLAAAPWYHVAARNTAMAAEKTAAMIDYQVENSGARIEDFHLIGFSLGAHVVGIAGQNVKSGRIQKITGLDPAQVLYQSVPNSMRLDRGDAELVEIIHTSGGYLAFIEEIGHRDFFPNGGFWPQPGCVLDFVAVCSHQRAYYYLAEAIKHGRGFGSTLCTDYNSYKAGMCSNNQMIPIWNDYNNR</sequence>
<name>A0AAW2HCJ0_9NEOP</name>
<dbReference type="SUPFAM" id="SSF53474">
    <property type="entry name" value="alpha/beta-Hydrolases"/>
    <property type="match status" value="1"/>
</dbReference>
<dbReference type="PANTHER" id="PTHR11610">
    <property type="entry name" value="LIPASE"/>
    <property type="match status" value="1"/>
</dbReference>
<comment type="subcellular location">
    <subcellularLocation>
        <location evidence="1">Secreted</location>
    </subcellularLocation>
</comment>
<dbReference type="InterPro" id="IPR000734">
    <property type="entry name" value="TAG_lipase"/>
</dbReference>
<dbReference type="AlphaFoldDB" id="A0AAW2HCJ0"/>
<evidence type="ECO:0000256" key="2">
    <source>
        <dbReference type="ARBA" id="ARBA00010701"/>
    </source>
</evidence>
<protein>
    <recommendedName>
        <fullName evidence="5">Lipase domain-containing protein</fullName>
    </recommendedName>
</protein>
<dbReference type="CDD" id="cd00707">
    <property type="entry name" value="Pancreat_lipase_like"/>
    <property type="match status" value="1"/>
</dbReference>
<evidence type="ECO:0000256" key="1">
    <source>
        <dbReference type="ARBA" id="ARBA00004613"/>
    </source>
</evidence>